<sequence>MEVTQRYEIEDMLSQDDRGVAFRARDREEKRDVVLRRFFPNGREGGGLEPPEQQAFLEAVEKLKALKLKELRKTLDGGCDPVDGIPFLVTDWVEGDTLGSFTRGKPLESASVKDIVEVALKASQELSRVLEHETLWVGCSENSIVVPESGRGITFWVSPLASLNVRGLLPLAELAERLLGWKGKPIQHDSTGDGMAGWIRQIRANPKGWTLAAALEALQHPVSVTSATSTVQIQRAPGAATKQGAVATKPGAPPAKRAKKKKAVWPWVTVSLLLLLGGGGFAAWKTGSLEKVIAKFKGPEGKRHVTADEMRRELAAKSFPNSAQPPPAGWNAAGPTATNMPSSPPAAATAKADAAPKPGGTPAAAPAPRVPSGNQSVSGKILRAYDAKTGRGVRFLELEQSDKKTAMVGYRVAGGQPGLEVTDLNALKGKNARVTGEFAAEPPHPKVLFILSRGDIVEQP</sequence>
<evidence type="ECO:0008006" key="5">
    <source>
        <dbReference type="Google" id="ProtNLM"/>
    </source>
</evidence>
<dbReference type="SUPFAM" id="SSF56112">
    <property type="entry name" value="Protein kinase-like (PK-like)"/>
    <property type="match status" value="1"/>
</dbReference>
<evidence type="ECO:0000256" key="1">
    <source>
        <dbReference type="SAM" id="MobiDB-lite"/>
    </source>
</evidence>
<feature type="region of interest" description="Disordered" evidence="1">
    <location>
        <begin position="318"/>
        <end position="378"/>
    </location>
</feature>
<keyword evidence="2" id="KW-0812">Transmembrane</keyword>
<keyword evidence="2" id="KW-0472">Membrane</keyword>
<dbReference type="EMBL" id="JAPDDT010000014">
    <property type="protein sequence ID" value="MCW1925434.1"/>
    <property type="molecule type" value="Genomic_DNA"/>
</dbReference>
<comment type="caution">
    <text evidence="3">The sequence shown here is derived from an EMBL/GenBank/DDBJ whole genome shotgun (WGS) entry which is preliminary data.</text>
</comment>
<evidence type="ECO:0000256" key="2">
    <source>
        <dbReference type="SAM" id="Phobius"/>
    </source>
</evidence>
<dbReference type="Proteomes" id="UP001320876">
    <property type="component" value="Unassembled WGS sequence"/>
</dbReference>
<name>A0ABT3GPM3_9BACT</name>
<feature type="compositionally biased region" description="Low complexity" evidence="1">
    <location>
        <begin position="345"/>
        <end position="367"/>
    </location>
</feature>
<accession>A0ABT3GPM3</accession>
<evidence type="ECO:0000313" key="4">
    <source>
        <dbReference type="Proteomes" id="UP001320876"/>
    </source>
</evidence>
<proteinExistence type="predicted"/>
<keyword evidence="2" id="KW-1133">Transmembrane helix</keyword>
<gene>
    <name evidence="3" type="ORF">OKA05_22930</name>
</gene>
<dbReference type="RefSeq" id="WP_264489541.1">
    <property type="nucleotide sequence ID" value="NZ_JAPDDT010000014.1"/>
</dbReference>
<organism evidence="3 4">
    <name type="scientific">Luteolibacter arcticus</name>
    <dbReference type="NCBI Taxonomy" id="1581411"/>
    <lineage>
        <taxon>Bacteria</taxon>
        <taxon>Pseudomonadati</taxon>
        <taxon>Verrucomicrobiota</taxon>
        <taxon>Verrucomicrobiia</taxon>
        <taxon>Verrucomicrobiales</taxon>
        <taxon>Verrucomicrobiaceae</taxon>
        <taxon>Luteolibacter</taxon>
    </lineage>
</organism>
<evidence type="ECO:0000313" key="3">
    <source>
        <dbReference type="EMBL" id="MCW1925434.1"/>
    </source>
</evidence>
<feature type="transmembrane region" description="Helical" evidence="2">
    <location>
        <begin position="264"/>
        <end position="284"/>
    </location>
</feature>
<protein>
    <recommendedName>
        <fullName evidence="5">Serine/threonine protein kinase</fullName>
    </recommendedName>
</protein>
<keyword evidence="4" id="KW-1185">Reference proteome</keyword>
<dbReference type="InterPro" id="IPR011009">
    <property type="entry name" value="Kinase-like_dom_sf"/>
</dbReference>
<reference evidence="3 4" key="1">
    <citation type="submission" date="2022-10" db="EMBL/GenBank/DDBJ databases">
        <title>Luteolibacter arcticus strain CCTCC AB 2014275, whole genome shotgun sequencing project.</title>
        <authorList>
            <person name="Zhao G."/>
            <person name="Shen L."/>
        </authorList>
    </citation>
    <scope>NUCLEOTIDE SEQUENCE [LARGE SCALE GENOMIC DNA]</scope>
    <source>
        <strain evidence="3 4">CCTCC AB 2014275</strain>
    </source>
</reference>